<protein>
    <recommendedName>
        <fullName evidence="18">Kinesin motor domain-containing protein</fullName>
    </recommendedName>
</protein>
<dbReference type="PRINTS" id="PR00380">
    <property type="entry name" value="KINESINHEAVY"/>
</dbReference>
<dbReference type="GO" id="GO:0008017">
    <property type="term" value="F:microtubule binding"/>
    <property type="evidence" value="ECO:0007669"/>
    <property type="project" value="InterPro"/>
</dbReference>
<dbReference type="PANTHER" id="PTHR47970">
    <property type="entry name" value="KINESIN-LIKE PROTEIN KIF11"/>
    <property type="match status" value="1"/>
</dbReference>
<keyword evidence="8 14" id="KW-0067">ATP-binding</keyword>
<feature type="binding site" evidence="14">
    <location>
        <begin position="150"/>
        <end position="157"/>
    </location>
    <ligand>
        <name>ATP</name>
        <dbReference type="ChEBI" id="CHEBI:30616"/>
    </ligand>
</feature>
<evidence type="ECO:0000313" key="19">
    <source>
        <dbReference type="EMBL" id="KAH3785850.1"/>
    </source>
</evidence>
<keyword evidence="3" id="KW-0597">Phosphoprotein</keyword>
<keyword evidence="10 14" id="KW-0505">Motor protein</keyword>
<evidence type="ECO:0000256" key="7">
    <source>
        <dbReference type="ARBA" id="ARBA00022776"/>
    </source>
</evidence>
<feature type="region of interest" description="Disordered" evidence="16">
    <location>
        <begin position="1054"/>
        <end position="1137"/>
    </location>
</feature>
<dbReference type="InterPro" id="IPR001752">
    <property type="entry name" value="Kinesin_motor_dom"/>
</dbReference>
<evidence type="ECO:0000259" key="18">
    <source>
        <dbReference type="PROSITE" id="PS50067"/>
    </source>
</evidence>
<evidence type="ECO:0000256" key="9">
    <source>
        <dbReference type="ARBA" id="ARBA00023054"/>
    </source>
</evidence>
<dbReference type="GO" id="GO:0005876">
    <property type="term" value="C:spindle microtubule"/>
    <property type="evidence" value="ECO:0007669"/>
    <property type="project" value="TreeGrafter"/>
</dbReference>
<keyword evidence="9 15" id="KW-0175">Coiled coil</keyword>
<dbReference type="GO" id="GO:0072686">
    <property type="term" value="C:mitotic spindle"/>
    <property type="evidence" value="ECO:0007669"/>
    <property type="project" value="TreeGrafter"/>
</dbReference>
<dbReference type="GO" id="GO:0008574">
    <property type="term" value="F:plus-end-directed microtubule motor activity"/>
    <property type="evidence" value="ECO:0007669"/>
    <property type="project" value="TreeGrafter"/>
</dbReference>
<evidence type="ECO:0000256" key="10">
    <source>
        <dbReference type="ARBA" id="ARBA00023175"/>
    </source>
</evidence>
<dbReference type="Pfam" id="PF00225">
    <property type="entry name" value="Kinesin"/>
    <property type="match status" value="1"/>
</dbReference>
<dbReference type="AlphaFoldDB" id="A0A9D4EXL6"/>
<dbReference type="GO" id="GO:0005524">
    <property type="term" value="F:ATP binding"/>
    <property type="evidence" value="ECO:0007669"/>
    <property type="project" value="UniProtKB-UniRule"/>
</dbReference>
<evidence type="ECO:0000256" key="16">
    <source>
        <dbReference type="SAM" id="MobiDB-lite"/>
    </source>
</evidence>
<evidence type="ECO:0000256" key="6">
    <source>
        <dbReference type="ARBA" id="ARBA00022741"/>
    </source>
</evidence>
<dbReference type="InterPro" id="IPR027417">
    <property type="entry name" value="P-loop_NTPase"/>
</dbReference>
<keyword evidence="5" id="KW-0493">Microtubule</keyword>
<proteinExistence type="inferred from homology"/>
<evidence type="ECO:0000256" key="15">
    <source>
        <dbReference type="SAM" id="Coils"/>
    </source>
</evidence>
<keyword evidence="6 14" id="KW-0547">Nucleotide-binding</keyword>
<dbReference type="GO" id="GO:0005634">
    <property type="term" value="C:nucleus"/>
    <property type="evidence" value="ECO:0007669"/>
    <property type="project" value="TreeGrafter"/>
</dbReference>
<evidence type="ECO:0000256" key="13">
    <source>
        <dbReference type="ARBA" id="ARBA00034704"/>
    </source>
</evidence>
<comment type="caution">
    <text evidence="19">The sequence shown here is derived from an EMBL/GenBank/DDBJ whole genome shotgun (WGS) entry which is preliminary data.</text>
</comment>
<keyword evidence="20" id="KW-1185">Reference proteome</keyword>
<keyword evidence="7" id="KW-0498">Mitosis</keyword>
<feature type="compositionally biased region" description="Basic and acidic residues" evidence="16">
    <location>
        <begin position="1090"/>
        <end position="1101"/>
    </location>
</feature>
<dbReference type="InterPro" id="IPR036961">
    <property type="entry name" value="Kinesin_motor_dom_sf"/>
</dbReference>
<dbReference type="FunFam" id="3.40.850.10:FF:000035">
    <property type="entry name" value="Kinesin-like protein KIF11"/>
    <property type="match status" value="1"/>
</dbReference>
<dbReference type="GO" id="GO:0051301">
    <property type="term" value="P:cell division"/>
    <property type="evidence" value="ECO:0007669"/>
    <property type="project" value="UniProtKB-KW"/>
</dbReference>
<organism evidence="19 20">
    <name type="scientific">Dreissena polymorpha</name>
    <name type="common">Zebra mussel</name>
    <name type="synonym">Mytilus polymorpha</name>
    <dbReference type="NCBI Taxonomy" id="45954"/>
    <lineage>
        <taxon>Eukaryota</taxon>
        <taxon>Metazoa</taxon>
        <taxon>Spiralia</taxon>
        <taxon>Lophotrochozoa</taxon>
        <taxon>Mollusca</taxon>
        <taxon>Bivalvia</taxon>
        <taxon>Autobranchia</taxon>
        <taxon>Heteroconchia</taxon>
        <taxon>Euheterodonta</taxon>
        <taxon>Imparidentia</taxon>
        <taxon>Neoheterodontei</taxon>
        <taxon>Myida</taxon>
        <taxon>Dreissenoidea</taxon>
        <taxon>Dreissenidae</taxon>
        <taxon>Dreissena</taxon>
    </lineage>
</organism>
<evidence type="ECO:0000256" key="1">
    <source>
        <dbReference type="ARBA" id="ARBA00004647"/>
    </source>
</evidence>
<keyword evidence="2" id="KW-0963">Cytoplasm</keyword>
<evidence type="ECO:0000256" key="8">
    <source>
        <dbReference type="ARBA" id="ARBA00022840"/>
    </source>
</evidence>
<dbReference type="InterPro" id="IPR019821">
    <property type="entry name" value="Kinesin_motor_CS"/>
</dbReference>
<accession>A0A9D4EXL6</accession>
<feature type="chain" id="PRO_5038745425" description="Kinesin motor domain-containing protein" evidence="17">
    <location>
        <begin position="21"/>
        <end position="1137"/>
    </location>
</feature>
<reference evidence="19" key="2">
    <citation type="submission" date="2020-11" db="EMBL/GenBank/DDBJ databases">
        <authorList>
            <person name="McCartney M.A."/>
            <person name="Auch B."/>
            <person name="Kono T."/>
            <person name="Mallez S."/>
            <person name="Becker A."/>
            <person name="Gohl D.M."/>
            <person name="Silverstein K.A.T."/>
            <person name="Koren S."/>
            <person name="Bechman K.B."/>
            <person name="Herman A."/>
            <person name="Abrahante J.E."/>
            <person name="Garbe J."/>
        </authorList>
    </citation>
    <scope>NUCLEOTIDE SEQUENCE</scope>
    <source>
        <strain evidence="19">Duluth1</strain>
        <tissue evidence="19">Whole animal</tissue>
    </source>
</reference>
<comment type="similarity">
    <text evidence="13">Belongs to the TRAFAC class myosin-kinesin ATPase superfamily. Kinesin family. KIN-5/BimC subfamily.</text>
</comment>
<dbReference type="EMBL" id="JAIWYP010000008">
    <property type="protein sequence ID" value="KAH3785850.1"/>
    <property type="molecule type" value="Genomic_DNA"/>
</dbReference>
<evidence type="ECO:0000256" key="2">
    <source>
        <dbReference type="ARBA" id="ARBA00022490"/>
    </source>
</evidence>
<evidence type="ECO:0000256" key="5">
    <source>
        <dbReference type="ARBA" id="ARBA00022701"/>
    </source>
</evidence>
<dbReference type="Proteomes" id="UP000828390">
    <property type="component" value="Unassembled WGS sequence"/>
</dbReference>
<dbReference type="SMART" id="SM00129">
    <property type="entry name" value="KISc"/>
    <property type="match status" value="1"/>
</dbReference>
<name>A0A9D4EXL6_DREPO</name>
<gene>
    <name evidence="19" type="ORF">DPMN_163945</name>
</gene>
<evidence type="ECO:0000256" key="14">
    <source>
        <dbReference type="PROSITE-ProRule" id="PRU00283"/>
    </source>
</evidence>
<evidence type="ECO:0000256" key="11">
    <source>
        <dbReference type="ARBA" id="ARBA00023212"/>
    </source>
</evidence>
<dbReference type="InterPro" id="IPR047241">
    <property type="entry name" value="KIF11-like_kin_motor_dom"/>
</dbReference>
<evidence type="ECO:0000256" key="12">
    <source>
        <dbReference type="ARBA" id="ARBA00023306"/>
    </source>
</evidence>
<reference evidence="19" key="1">
    <citation type="journal article" date="2019" name="bioRxiv">
        <title>The Genome of the Zebra Mussel, Dreissena polymorpha: A Resource for Invasive Species Research.</title>
        <authorList>
            <person name="McCartney M.A."/>
            <person name="Auch B."/>
            <person name="Kono T."/>
            <person name="Mallez S."/>
            <person name="Zhang Y."/>
            <person name="Obille A."/>
            <person name="Becker A."/>
            <person name="Abrahante J.E."/>
            <person name="Garbe J."/>
            <person name="Badalamenti J.P."/>
            <person name="Herman A."/>
            <person name="Mangelson H."/>
            <person name="Liachko I."/>
            <person name="Sullivan S."/>
            <person name="Sone E.D."/>
            <person name="Koren S."/>
            <person name="Silverstein K.A.T."/>
            <person name="Beckman K.B."/>
            <person name="Gohl D.M."/>
        </authorList>
    </citation>
    <scope>NUCLEOTIDE SEQUENCE</scope>
    <source>
        <strain evidence="19">Duluth1</strain>
        <tissue evidence="19">Whole animal</tissue>
    </source>
</reference>
<keyword evidence="17" id="KW-0732">Signal</keyword>
<dbReference type="GO" id="GO:0090307">
    <property type="term" value="P:mitotic spindle assembly"/>
    <property type="evidence" value="ECO:0007669"/>
    <property type="project" value="TreeGrafter"/>
</dbReference>
<keyword evidence="11" id="KW-0206">Cytoskeleton</keyword>
<dbReference type="SUPFAM" id="SSF52540">
    <property type="entry name" value="P-loop containing nucleoside triphosphate hydrolases"/>
    <property type="match status" value="1"/>
</dbReference>
<evidence type="ECO:0000256" key="17">
    <source>
        <dbReference type="SAM" id="SignalP"/>
    </source>
</evidence>
<dbReference type="PANTHER" id="PTHR47970:SF12">
    <property type="entry name" value="KINESIN FAMILY MEMBER 11"/>
    <property type="match status" value="1"/>
</dbReference>
<feature type="signal peptide" evidence="17">
    <location>
        <begin position="1"/>
        <end position="20"/>
    </location>
</feature>
<feature type="coiled-coil region" evidence="15">
    <location>
        <begin position="412"/>
        <end position="483"/>
    </location>
</feature>
<evidence type="ECO:0000256" key="4">
    <source>
        <dbReference type="ARBA" id="ARBA00022618"/>
    </source>
</evidence>
<dbReference type="PROSITE" id="PS00411">
    <property type="entry name" value="KINESIN_MOTOR_1"/>
    <property type="match status" value="1"/>
</dbReference>
<feature type="domain" description="Kinesin motor" evidence="18">
    <location>
        <begin position="73"/>
        <end position="403"/>
    </location>
</feature>
<dbReference type="GO" id="GO:0000922">
    <property type="term" value="C:spindle pole"/>
    <property type="evidence" value="ECO:0007669"/>
    <property type="project" value="UniProtKB-SubCell"/>
</dbReference>
<dbReference type="GO" id="GO:0051231">
    <property type="term" value="P:spindle elongation"/>
    <property type="evidence" value="ECO:0007669"/>
    <property type="project" value="TreeGrafter"/>
</dbReference>
<dbReference type="GO" id="GO:0007018">
    <property type="term" value="P:microtubule-based movement"/>
    <property type="evidence" value="ECO:0007669"/>
    <property type="project" value="InterPro"/>
</dbReference>
<evidence type="ECO:0000313" key="20">
    <source>
        <dbReference type="Proteomes" id="UP000828390"/>
    </source>
</evidence>
<sequence>MRAGWRAGGTSLILVRVAPGVLVVFEGTRRLHASGTLVNNTRRLFRYPRQLQLVHVTEWHFTSGNGLPGKYVPINSAERKQGSYSVVEANSEKKEVNVKERLGINPTTKTFNYDHVFTQDVKQTDVYKSIVSPIIKEVLDGYNCTIFAYGQTGTGKTFTMEGERSPDPNLTWENDPLTGIIPRSLANIFDQLQSQEVEFSVRVSFLELYNEELFDLLGSSVDPLRLKIYEDSTRKGSVIIQGLEEIIVKSKDEVYEILERGASRRQTAATLLNAFSSRSHSVFTVTIHTKENTMEGEELLKTGKLHLVDLAGSENIGRSGAVDKRAREAGNINQSLLTLGRVITALVEHAPHIPYRESKLTRILQDSLGGRTKTSIIATISPASVNLEETLSTLDYAYRAKNITNRPEVNQKLTKRTLIKEYTEEIDKLRRDLQAAREKNGFFIAEENYNAMQIKLTTQDDEIAELTTRIEVMTEELHKITELFSDTKDKLEETSEKLTHTQDRLVRTRTTLKDTKVTLKVTELELDGHRHLAKELTQSEGDLFDTASSLLQTVDRATSDVSGLHDKVARLKSVEAHNKVTLTQYEETYTSSVVNMETYLRQYAEEQARTYAQHTDHIASKITRNKDHVARLTDQMRELQSCLRDHVSAVTQSAVDGCEQNTAWVESVSIGAQQLQEGENSRHKDIERVLADKLQGAMSEMAAIGASLGQIMQSLESQREAEEVRQRAWAERLTQSLCHLVSSVQEHTRQQGQLIGDLHVTIETLTQAYNSRHKCIQDKLQELVQMTTDNQAVVSQISQQSVSVTSHMRNEMEGHLAGMQQLRDTVEAENQTEVADIVQLKTNHCAATSGHIQQVQTTSKNAHALCSAVHSDVQERVSKSRAALEKYSQETATTCTQQITTFNTQLNTHHSKTDALETSMQLQCDRLVDTLDKQGAAFDEEVDREKTTVSSLRDRTLGFSSDLLARLEDNKEQMRRYIRQEISEDKPTGLTPVRSDYPHKRNIRRISDQQKLLERFRAENPVSDIQEEPDSDTELENMDTAKKCSIVIQGPDNEQLDVSDKSDTVSVKSSTSGYSEISGLSAVSGVSKRSNLECKENDRQGRPIGNKKQKKNFINVTPRKTRLPLRQANEQKIEEES</sequence>
<evidence type="ECO:0000256" key="3">
    <source>
        <dbReference type="ARBA" id="ARBA00022553"/>
    </source>
</evidence>
<dbReference type="CDD" id="cd01364">
    <property type="entry name" value="KISc_BimC_Eg5"/>
    <property type="match status" value="1"/>
</dbReference>
<dbReference type="InterPro" id="IPR047149">
    <property type="entry name" value="KIF11-like"/>
</dbReference>
<keyword evidence="12" id="KW-0131">Cell cycle</keyword>
<dbReference type="Gene3D" id="3.40.850.10">
    <property type="entry name" value="Kinesin motor domain"/>
    <property type="match status" value="1"/>
</dbReference>
<keyword evidence="4" id="KW-0132">Cell division</keyword>
<dbReference type="PROSITE" id="PS50067">
    <property type="entry name" value="KINESIN_MOTOR_2"/>
    <property type="match status" value="1"/>
</dbReference>
<comment type="subcellular location">
    <subcellularLocation>
        <location evidence="1">Cytoplasm</location>
        <location evidence="1">Cytoskeleton</location>
        <location evidence="1">Spindle pole</location>
    </subcellularLocation>
</comment>